<protein>
    <submittedName>
        <fullName evidence="1">Uncharacterized protein</fullName>
    </submittedName>
</protein>
<evidence type="ECO:0000313" key="2">
    <source>
        <dbReference type="Proteomes" id="UP000480151"/>
    </source>
</evidence>
<comment type="caution">
    <text evidence="1">The sequence shown here is derived from an EMBL/GenBank/DDBJ whole genome shotgun (WGS) entry which is preliminary data.</text>
</comment>
<dbReference type="EMBL" id="JAAKGU010000011">
    <property type="protein sequence ID" value="NGM84785.1"/>
    <property type="molecule type" value="Genomic_DNA"/>
</dbReference>
<dbReference type="AlphaFoldDB" id="A0A6M1PRS6"/>
<reference evidence="1 2" key="1">
    <citation type="submission" date="2020-02" db="EMBL/GenBank/DDBJ databases">
        <authorList>
            <person name="Gao J."/>
            <person name="Sun J."/>
        </authorList>
    </citation>
    <scope>NUCLEOTIDE SEQUENCE [LARGE SCALE GENOMIC DNA]</scope>
    <source>
        <strain evidence="1 2">7124</strain>
    </source>
</reference>
<sequence>MIIEDLINNIDEDYHELNQKAFERVMIAENIDTISKALTNFAFRSGPVEDIHSNHQLTQTDMKTLNNFMVNRLSYVVKLIIEGRGIELEYLIRSNALFNSDWDAAEEDDGDNFYLVKQELLKWNR</sequence>
<dbReference type="RefSeq" id="WP_165102143.1">
    <property type="nucleotide sequence ID" value="NZ_JAAKGU010000011.1"/>
</dbReference>
<accession>A0A6M1PRS6</accession>
<evidence type="ECO:0000313" key="1">
    <source>
        <dbReference type="EMBL" id="NGM84785.1"/>
    </source>
</evidence>
<dbReference type="Proteomes" id="UP000480151">
    <property type="component" value="Unassembled WGS sequence"/>
</dbReference>
<keyword evidence="2" id="KW-1185">Reference proteome</keyword>
<organism evidence="1 2">
    <name type="scientific">Paenibacillus apii</name>
    <dbReference type="NCBI Taxonomy" id="1850370"/>
    <lineage>
        <taxon>Bacteria</taxon>
        <taxon>Bacillati</taxon>
        <taxon>Bacillota</taxon>
        <taxon>Bacilli</taxon>
        <taxon>Bacillales</taxon>
        <taxon>Paenibacillaceae</taxon>
        <taxon>Paenibacillus</taxon>
    </lineage>
</organism>
<gene>
    <name evidence="1" type="ORF">G5B47_20490</name>
</gene>
<name>A0A6M1PRS6_9BACL</name>
<proteinExistence type="predicted"/>